<dbReference type="NCBIfam" id="TIGR04183">
    <property type="entry name" value="Por_Secre_tail"/>
    <property type="match status" value="1"/>
</dbReference>
<keyword evidence="3" id="KW-1185">Reference proteome</keyword>
<evidence type="ECO:0000313" key="3">
    <source>
        <dbReference type="Proteomes" id="UP000308181"/>
    </source>
</evidence>
<dbReference type="Proteomes" id="UP000308181">
    <property type="component" value="Unassembled WGS sequence"/>
</dbReference>
<evidence type="ECO:0000256" key="1">
    <source>
        <dbReference type="SAM" id="SignalP"/>
    </source>
</evidence>
<gene>
    <name evidence="2" type="ORF">FA046_02405</name>
</gene>
<feature type="chain" id="PRO_5020893822" evidence="1">
    <location>
        <begin position="37"/>
        <end position="321"/>
    </location>
</feature>
<organism evidence="2 3">
    <name type="scientific">Pedobacter cryophilus</name>
    <dbReference type="NCBI Taxonomy" id="2571271"/>
    <lineage>
        <taxon>Bacteria</taxon>
        <taxon>Pseudomonadati</taxon>
        <taxon>Bacteroidota</taxon>
        <taxon>Sphingobacteriia</taxon>
        <taxon>Sphingobacteriales</taxon>
        <taxon>Sphingobacteriaceae</taxon>
        <taxon>Pedobacter</taxon>
    </lineage>
</organism>
<reference evidence="2 3" key="1">
    <citation type="submission" date="2019-04" db="EMBL/GenBank/DDBJ databases">
        <title>Pedobacter sp. AR-3-17 sp. nov., isolated from Arctic soil.</title>
        <authorList>
            <person name="Dahal R.H."/>
            <person name="Kim D.-U."/>
        </authorList>
    </citation>
    <scope>NUCLEOTIDE SEQUENCE [LARGE SCALE GENOMIC DNA]</scope>
    <source>
        <strain evidence="2 3">AR-3-17</strain>
    </source>
</reference>
<feature type="signal peptide" evidence="1">
    <location>
        <begin position="1"/>
        <end position="36"/>
    </location>
</feature>
<proteinExistence type="predicted"/>
<dbReference type="AlphaFoldDB" id="A0A4U1C5C8"/>
<evidence type="ECO:0000313" key="2">
    <source>
        <dbReference type="EMBL" id="TKC00552.1"/>
    </source>
</evidence>
<dbReference type="OrthoDB" id="761796at2"/>
<dbReference type="InterPro" id="IPR026444">
    <property type="entry name" value="Secre_tail"/>
</dbReference>
<name>A0A4U1C5C8_9SPHI</name>
<comment type="caution">
    <text evidence="2">The sequence shown here is derived from an EMBL/GenBank/DDBJ whole genome shotgun (WGS) entry which is preliminary data.</text>
</comment>
<accession>A0A4U1C5C8</accession>
<protein>
    <submittedName>
        <fullName evidence="2">T9SS type A sorting domain-containing protein</fullName>
    </submittedName>
</protein>
<dbReference type="EMBL" id="SWBP01000001">
    <property type="protein sequence ID" value="TKC00552.1"/>
    <property type="molecule type" value="Genomic_DNA"/>
</dbReference>
<sequence>MKFTFDKLNFKVMKKRILFGYCLLGTLTGALQTAQAQNTEEIRTSIIINNGDTIVNGKKFKEIPENEKIELRKKFEGMNSGAKRLKMSGPHSNQSKVVIVRNVDGVETLTMDSVKTKVFTFKGDHQPMTLEFRNDSLSNGINDFQDREIIIRKHLNDDLDWGMVHPKRAPGMPAMPMLRGNGSNLNFERAVTKPNSSNFNYSTTDKDGFTTRTQISLIDPTPSDVKAVFKSENVDINTLSVDNLVFYPNFSSGKTSLSFTTSVKGVLDVKLLDSSGNAIFSEKKTLTGDTYNKQFPWAKNGIYYLQVKQGSKTFLKKVIKN</sequence>
<keyword evidence="1" id="KW-0732">Signal</keyword>